<evidence type="ECO:0000256" key="5">
    <source>
        <dbReference type="ARBA" id="ARBA00022490"/>
    </source>
</evidence>
<dbReference type="EC" id="2.7.1.11" evidence="4"/>
<dbReference type="GO" id="GO:0016208">
    <property type="term" value="F:AMP binding"/>
    <property type="evidence" value="ECO:0007669"/>
    <property type="project" value="TreeGrafter"/>
</dbReference>
<dbReference type="InterPro" id="IPR012003">
    <property type="entry name" value="ATP_PFK_prok-type"/>
</dbReference>
<dbReference type="PATRIC" id="fig|1513271.3.peg.2070"/>
<dbReference type="UniPathway" id="UPA00109">
    <property type="reaction ID" value="UER00182"/>
</dbReference>
<keyword evidence="11" id="KW-0067">ATP-binding</keyword>
<dbReference type="InterPro" id="IPR000023">
    <property type="entry name" value="Phosphofructokinase_dom"/>
</dbReference>
<keyword evidence="18" id="KW-1185">Reference proteome</keyword>
<dbReference type="GO" id="GO:0003872">
    <property type="term" value="F:6-phosphofructokinase activity"/>
    <property type="evidence" value="ECO:0007669"/>
    <property type="project" value="UniProtKB-EC"/>
</dbReference>
<dbReference type="InterPro" id="IPR022953">
    <property type="entry name" value="ATP_PFK"/>
</dbReference>
<evidence type="ECO:0000259" key="16">
    <source>
        <dbReference type="Pfam" id="PF00365"/>
    </source>
</evidence>
<feature type="domain" description="Phosphofructokinase" evidence="16">
    <location>
        <begin position="4"/>
        <end position="283"/>
    </location>
</feature>
<dbReference type="Pfam" id="PF00365">
    <property type="entry name" value="PFK"/>
    <property type="match status" value="1"/>
</dbReference>
<evidence type="ECO:0000313" key="17">
    <source>
        <dbReference type="EMBL" id="KMT65227.1"/>
    </source>
</evidence>
<dbReference type="AlphaFoldDB" id="A0A0J8GR93"/>
<evidence type="ECO:0000256" key="4">
    <source>
        <dbReference type="ARBA" id="ARBA00012055"/>
    </source>
</evidence>
<dbReference type="Proteomes" id="UP000037600">
    <property type="component" value="Unassembled WGS sequence"/>
</dbReference>
<dbReference type="GO" id="GO:0042802">
    <property type="term" value="F:identical protein binding"/>
    <property type="evidence" value="ECO:0007669"/>
    <property type="project" value="TreeGrafter"/>
</dbReference>
<name>A0A0J8GR93_9ALTE</name>
<dbReference type="SUPFAM" id="SSF53784">
    <property type="entry name" value="Phosphofructokinase"/>
    <property type="match status" value="1"/>
</dbReference>
<keyword evidence="10 17" id="KW-0418">Kinase</keyword>
<organism evidence="17 18">
    <name type="scientific">Catenovulum maritimum</name>
    <dbReference type="NCBI Taxonomy" id="1513271"/>
    <lineage>
        <taxon>Bacteria</taxon>
        <taxon>Pseudomonadati</taxon>
        <taxon>Pseudomonadota</taxon>
        <taxon>Gammaproteobacteria</taxon>
        <taxon>Alteromonadales</taxon>
        <taxon>Alteromonadaceae</taxon>
        <taxon>Catenovulum</taxon>
    </lineage>
</organism>
<evidence type="ECO:0000256" key="13">
    <source>
        <dbReference type="ARBA" id="ARBA00023152"/>
    </source>
</evidence>
<dbReference type="GO" id="GO:0005945">
    <property type="term" value="C:6-phosphofructokinase complex"/>
    <property type="evidence" value="ECO:0007669"/>
    <property type="project" value="TreeGrafter"/>
</dbReference>
<dbReference type="PANTHER" id="PTHR13697">
    <property type="entry name" value="PHOSPHOFRUCTOKINASE"/>
    <property type="match status" value="1"/>
</dbReference>
<dbReference type="GO" id="GO:0061621">
    <property type="term" value="P:canonical glycolysis"/>
    <property type="evidence" value="ECO:0007669"/>
    <property type="project" value="TreeGrafter"/>
</dbReference>
<dbReference type="Gene3D" id="3.40.50.450">
    <property type="match status" value="1"/>
</dbReference>
<sequence length="336" mass="36372">MSKRIAVITSGGDAPGMNACLRAIVLTAHRFHHTVIGFKHGYNGLINDEKIEFTISHVQHIIQVGGTILKSARCTEFTTPSGLDTAVDTLIANEIDCLIVIGGDGSLRGLEKISQVWQGQTIGIPGTIDNDLSGSDNTIGYQTAIDTALDSIDKIRDTADAFERIFLIEVMGRHAGFIALASAVASGAEQALFPESIEDPHLELESIVQHVESLRKLKGKSSFIMVIAEHLWPGGVNDLAETLTNQIGIECRPCILGHIQRGGAPVAYDRILATKLGAYAVECFEHGETRVMVGEINAKQVTTCLSETFNVQKQLDPYLVKVQQDLFDIVKTLDAP</sequence>
<proteinExistence type="inferred from homology"/>
<dbReference type="GO" id="GO:0006002">
    <property type="term" value="P:fructose 6-phosphate metabolic process"/>
    <property type="evidence" value="ECO:0007669"/>
    <property type="project" value="InterPro"/>
</dbReference>
<evidence type="ECO:0000256" key="15">
    <source>
        <dbReference type="ARBA" id="ARBA00048070"/>
    </source>
</evidence>
<dbReference type="GO" id="GO:0005524">
    <property type="term" value="F:ATP binding"/>
    <property type="evidence" value="ECO:0007669"/>
    <property type="project" value="UniProtKB-KW"/>
</dbReference>
<evidence type="ECO:0000256" key="8">
    <source>
        <dbReference type="ARBA" id="ARBA00022723"/>
    </source>
</evidence>
<accession>A0A0J8GR93</accession>
<dbReference type="RefSeq" id="WP_048692220.1">
    <property type="nucleotide sequence ID" value="NZ_KQ130490.1"/>
</dbReference>
<dbReference type="PANTHER" id="PTHR13697:SF4">
    <property type="entry name" value="ATP-DEPENDENT 6-PHOSPHOFRUCTOKINASE"/>
    <property type="match status" value="1"/>
</dbReference>
<comment type="subcellular location">
    <subcellularLocation>
        <location evidence="2">Cytoplasm</location>
    </subcellularLocation>
</comment>
<dbReference type="OrthoDB" id="9802503at2"/>
<dbReference type="PIRSF" id="PIRSF000532">
    <property type="entry name" value="ATP_PFK_prok"/>
    <property type="match status" value="1"/>
</dbReference>
<reference evidence="17 18" key="1">
    <citation type="submission" date="2015-04" db="EMBL/GenBank/DDBJ databases">
        <title>Draft Genome Sequence of the Novel Agar-Digesting Marine Bacterium Q1.</title>
        <authorList>
            <person name="Li Y."/>
            <person name="Li D."/>
            <person name="Chen G."/>
            <person name="Du Z."/>
        </authorList>
    </citation>
    <scope>NUCLEOTIDE SEQUENCE [LARGE SCALE GENOMIC DNA]</scope>
    <source>
        <strain evidence="17 18">Q1</strain>
    </source>
</reference>
<dbReference type="InterPro" id="IPR035966">
    <property type="entry name" value="PKF_sf"/>
</dbReference>
<keyword evidence="8" id="KW-0479">Metal-binding</keyword>
<dbReference type="InterPro" id="IPR015912">
    <property type="entry name" value="Phosphofructokinase_CS"/>
</dbReference>
<dbReference type="Gene3D" id="3.40.50.460">
    <property type="entry name" value="Phosphofructokinase domain"/>
    <property type="match status" value="1"/>
</dbReference>
<dbReference type="STRING" id="1513271.XM47_10175"/>
<evidence type="ECO:0000256" key="14">
    <source>
        <dbReference type="ARBA" id="ARBA00038478"/>
    </source>
</evidence>
<dbReference type="FunFam" id="3.40.50.460:FF:000002">
    <property type="entry name" value="ATP-dependent 6-phosphofructokinase"/>
    <property type="match status" value="1"/>
</dbReference>
<evidence type="ECO:0000313" key="18">
    <source>
        <dbReference type="Proteomes" id="UP000037600"/>
    </source>
</evidence>
<keyword evidence="5" id="KW-0963">Cytoplasm</keyword>
<evidence type="ECO:0000256" key="11">
    <source>
        <dbReference type="ARBA" id="ARBA00022840"/>
    </source>
</evidence>
<gene>
    <name evidence="17" type="ORF">XM47_10175</name>
</gene>
<dbReference type="GO" id="GO:0048029">
    <property type="term" value="F:monosaccharide binding"/>
    <property type="evidence" value="ECO:0007669"/>
    <property type="project" value="TreeGrafter"/>
</dbReference>
<keyword evidence="12" id="KW-0460">Magnesium</keyword>
<protein>
    <recommendedName>
        <fullName evidence="4">6-phosphofructokinase</fullName>
        <ecNumber evidence="4">2.7.1.11</ecNumber>
    </recommendedName>
</protein>
<comment type="caution">
    <text evidence="17">The sequence shown here is derived from an EMBL/GenBank/DDBJ whole genome shotgun (WGS) entry which is preliminary data.</text>
</comment>
<evidence type="ECO:0000256" key="10">
    <source>
        <dbReference type="ARBA" id="ARBA00022777"/>
    </source>
</evidence>
<dbReference type="GO" id="GO:0030388">
    <property type="term" value="P:fructose 1,6-bisphosphate metabolic process"/>
    <property type="evidence" value="ECO:0007669"/>
    <property type="project" value="TreeGrafter"/>
</dbReference>
<evidence type="ECO:0000256" key="7">
    <source>
        <dbReference type="ARBA" id="ARBA00022679"/>
    </source>
</evidence>
<dbReference type="PROSITE" id="PS00433">
    <property type="entry name" value="PHOSPHOFRUCTOKINASE"/>
    <property type="match status" value="1"/>
</dbReference>
<dbReference type="EMBL" id="LAZL01000014">
    <property type="protein sequence ID" value="KMT65227.1"/>
    <property type="molecule type" value="Genomic_DNA"/>
</dbReference>
<keyword evidence="13" id="KW-0324">Glycolysis</keyword>
<evidence type="ECO:0000256" key="1">
    <source>
        <dbReference type="ARBA" id="ARBA00001946"/>
    </source>
</evidence>
<comment type="cofactor">
    <cofactor evidence="1">
        <name>Mg(2+)</name>
        <dbReference type="ChEBI" id="CHEBI:18420"/>
    </cofactor>
</comment>
<evidence type="ECO:0000256" key="9">
    <source>
        <dbReference type="ARBA" id="ARBA00022741"/>
    </source>
</evidence>
<keyword evidence="7 17" id="KW-0808">Transferase</keyword>
<evidence type="ECO:0000256" key="2">
    <source>
        <dbReference type="ARBA" id="ARBA00004496"/>
    </source>
</evidence>
<dbReference type="PRINTS" id="PR00476">
    <property type="entry name" value="PHFRCTKINASE"/>
</dbReference>
<dbReference type="GO" id="GO:0070095">
    <property type="term" value="F:fructose-6-phosphate binding"/>
    <property type="evidence" value="ECO:0007669"/>
    <property type="project" value="TreeGrafter"/>
</dbReference>
<comment type="similarity">
    <text evidence="14">Belongs to the phosphofructokinase type A (PFKA) family.</text>
</comment>
<dbReference type="GO" id="GO:0046872">
    <property type="term" value="F:metal ion binding"/>
    <property type="evidence" value="ECO:0007669"/>
    <property type="project" value="UniProtKB-KW"/>
</dbReference>
<evidence type="ECO:0000256" key="12">
    <source>
        <dbReference type="ARBA" id="ARBA00022842"/>
    </source>
</evidence>
<comment type="catalytic activity">
    <reaction evidence="15">
        <text>beta-D-fructose 6-phosphate + ATP = beta-D-fructose 1,6-bisphosphate + ADP + H(+)</text>
        <dbReference type="Rhea" id="RHEA:16109"/>
        <dbReference type="ChEBI" id="CHEBI:15378"/>
        <dbReference type="ChEBI" id="CHEBI:30616"/>
        <dbReference type="ChEBI" id="CHEBI:32966"/>
        <dbReference type="ChEBI" id="CHEBI:57634"/>
        <dbReference type="ChEBI" id="CHEBI:456216"/>
        <dbReference type="EC" id="2.7.1.11"/>
    </reaction>
</comment>
<dbReference type="NCBIfam" id="NF002872">
    <property type="entry name" value="PRK03202.1"/>
    <property type="match status" value="1"/>
</dbReference>
<comment type="pathway">
    <text evidence="3">Carbohydrate degradation; glycolysis; D-glyceraldehyde 3-phosphate and glycerone phosphate from D-glucose: step 3/4.</text>
</comment>
<keyword evidence="9" id="KW-0547">Nucleotide-binding</keyword>
<keyword evidence="6" id="KW-0021">Allosteric enzyme</keyword>
<evidence type="ECO:0000256" key="3">
    <source>
        <dbReference type="ARBA" id="ARBA00004679"/>
    </source>
</evidence>
<evidence type="ECO:0000256" key="6">
    <source>
        <dbReference type="ARBA" id="ARBA00022533"/>
    </source>
</evidence>